<sequence>MEIIVFFIVVIASAIGYVLVTKDKRQQDKAEKERDKAAQSIIGLLGYKACDKNGILTKENGTYTRYLRVGSTDLFNIDLDGLMAWIQAFTFSERNYTEDHKLVSVTARVDTSANQLYWQHLRQNTGRTKQEQMRLALINENQDKAAAIEQDTKDYVERVYAIQIFGKTKKQLRKLTNNLIISNGNIYSIRPMDKEETVELQERLYNMNSR</sequence>
<name>A0A9D2AZZ3_9SPHI</name>
<reference evidence="1" key="2">
    <citation type="submission" date="2021-04" db="EMBL/GenBank/DDBJ databases">
        <authorList>
            <person name="Gilroy R."/>
        </authorList>
    </citation>
    <scope>NUCLEOTIDE SEQUENCE</scope>
    <source>
        <strain evidence="1">1719</strain>
    </source>
</reference>
<evidence type="ECO:0000313" key="2">
    <source>
        <dbReference type="Proteomes" id="UP000824156"/>
    </source>
</evidence>
<dbReference type="Proteomes" id="UP000824156">
    <property type="component" value="Unassembled WGS sequence"/>
</dbReference>
<accession>A0A9D2AZZ3</accession>
<dbReference type="EMBL" id="DXEZ01000288">
    <property type="protein sequence ID" value="HIX55404.1"/>
    <property type="molecule type" value="Genomic_DNA"/>
</dbReference>
<proteinExistence type="predicted"/>
<dbReference type="AlphaFoldDB" id="A0A9D2AZZ3"/>
<evidence type="ECO:0000313" key="1">
    <source>
        <dbReference type="EMBL" id="HIX55404.1"/>
    </source>
</evidence>
<gene>
    <name evidence="1" type="ORF">H9853_10275</name>
</gene>
<reference evidence="1" key="1">
    <citation type="journal article" date="2021" name="PeerJ">
        <title>Extensive microbial diversity within the chicken gut microbiome revealed by metagenomics and culture.</title>
        <authorList>
            <person name="Gilroy R."/>
            <person name="Ravi A."/>
            <person name="Getino M."/>
            <person name="Pursley I."/>
            <person name="Horton D.L."/>
            <person name="Alikhan N.F."/>
            <person name="Baker D."/>
            <person name="Gharbi K."/>
            <person name="Hall N."/>
            <person name="Watson M."/>
            <person name="Adriaenssens E.M."/>
            <person name="Foster-Nyarko E."/>
            <person name="Jarju S."/>
            <person name="Secka A."/>
            <person name="Antonio M."/>
            <person name="Oren A."/>
            <person name="Chaudhuri R.R."/>
            <person name="La Ragione R."/>
            <person name="Hildebrand F."/>
            <person name="Pallen M.J."/>
        </authorList>
    </citation>
    <scope>NUCLEOTIDE SEQUENCE</scope>
    <source>
        <strain evidence="1">1719</strain>
    </source>
</reference>
<organism evidence="1 2">
    <name type="scientific">Candidatus Sphingobacterium stercoripullorum</name>
    <dbReference type="NCBI Taxonomy" id="2838759"/>
    <lineage>
        <taxon>Bacteria</taxon>
        <taxon>Pseudomonadati</taxon>
        <taxon>Bacteroidota</taxon>
        <taxon>Sphingobacteriia</taxon>
        <taxon>Sphingobacteriales</taxon>
        <taxon>Sphingobacteriaceae</taxon>
        <taxon>Sphingobacterium</taxon>
    </lineage>
</organism>
<protein>
    <submittedName>
        <fullName evidence="1">Uncharacterized protein</fullName>
    </submittedName>
</protein>
<comment type="caution">
    <text evidence="1">The sequence shown here is derived from an EMBL/GenBank/DDBJ whole genome shotgun (WGS) entry which is preliminary data.</text>
</comment>